<evidence type="ECO:0008006" key="8">
    <source>
        <dbReference type="Google" id="ProtNLM"/>
    </source>
</evidence>
<sequence length="527" mass="56536">MVSKVFLFLLTGATASPLLQSRTNSINWGPCSLNGTLPIDCANFTVPLDYTDLTSNRTLNLELLRVPAVNSPSKGSIFFNFGGPGVEVRTSLAGRAYLLQALTGGYHDLIGIDPRGTADTLTFQCYANDTEKASAAPATGTGLTNSSDIAKGATWITNKVFGKQCAKNAGENGTLIGTAFTARDMLQVVDALGEDGLLRYWGFSYGTLLGATVVSMFPDRMDKVILDGVMNAHQYYSGPEPEAFSDADMAFSAFLGACLASPNDCVLAGNKTSTQDLEASIWKMINDIKYQPIEIEGSIVEYITIKSMIRSSLYNVEKFPGFAKALNGLLVNNGTQYLEGAAELAALNPPVLTGDSADDSPYGIHCSDKRYRRSSLEEMIPDIEMLEYSSKIMGDNSPVLLSMCAQWKMSAKEHYEGDFQNIRTKTPVMLIGNTFDSATSIKGAFNVSSGFVDSVVLRQDGFGHGSLGQASLCTAKAVKTYFMDGVLPAQGAVCAVDVAPFSGKTFDDFLPELGFDTSKILEVKGTE</sequence>
<comment type="similarity">
    <text evidence="1">Belongs to the peptidase S33 family.</text>
</comment>
<dbReference type="GO" id="GO:0016787">
    <property type="term" value="F:hydrolase activity"/>
    <property type="evidence" value="ECO:0007669"/>
    <property type="project" value="UniProtKB-KW"/>
</dbReference>
<dbReference type="OrthoDB" id="425534at2759"/>
<dbReference type="InterPro" id="IPR000073">
    <property type="entry name" value="AB_hydrolase_1"/>
</dbReference>
<feature type="signal peptide" evidence="3">
    <location>
        <begin position="1"/>
        <end position="15"/>
    </location>
</feature>
<feature type="domain" description="Peptidase S33 tripeptidyl aminopeptidase-like C-terminal" evidence="5">
    <location>
        <begin position="402"/>
        <end position="494"/>
    </location>
</feature>
<proteinExistence type="inferred from homology"/>
<dbReference type="InterPro" id="IPR029058">
    <property type="entry name" value="AB_hydrolase_fold"/>
</dbReference>
<keyword evidence="3" id="KW-0732">Signal</keyword>
<accession>A0A8H7T765</accession>
<reference evidence="6" key="1">
    <citation type="submission" date="2021-02" db="EMBL/GenBank/DDBJ databases">
        <title>Genome sequence Cadophora malorum strain M34.</title>
        <authorList>
            <person name="Stefanovic E."/>
            <person name="Vu D."/>
            <person name="Scully C."/>
            <person name="Dijksterhuis J."/>
            <person name="Roader J."/>
            <person name="Houbraken J."/>
        </authorList>
    </citation>
    <scope>NUCLEOTIDE SEQUENCE</scope>
    <source>
        <strain evidence="6">M34</strain>
    </source>
</reference>
<dbReference type="Proteomes" id="UP000664132">
    <property type="component" value="Unassembled WGS sequence"/>
</dbReference>
<keyword evidence="7" id="KW-1185">Reference proteome</keyword>
<dbReference type="Gene3D" id="3.40.50.1820">
    <property type="entry name" value="alpha/beta hydrolase"/>
    <property type="match status" value="1"/>
</dbReference>
<name>A0A8H7T765_9HELO</name>
<evidence type="ECO:0000256" key="3">
    <source>
        <dbReference type="SAM" id="SignalP"/>
    </source>
</evidence>
<evidence type="ECO:0000259" key="4">
    <source>
        <dbReference type="Pfam" id="PF00561"/>
    </source>
</evidence>
<dbReference type="PANTHER" id="PTHR43248">
    <property type="entry name" value="2-SUCCINYL-6-HYDROXY-2,4-CYCLOHEXADIENE-1-CARBOXYLATE SYNTHASE"/>
    <property type="match status" value="1"/>
</dbReference>
<comment type="caution">
    <text evidence="6">The sequence shown here is derived from an EMBL/GenBank/DDBJ whole genome shotgun (WGS) entry which is preliminary data.</text>
</comment>
<evidence type="ECO:0000313" key="6">
    <source>
        <dbReference type="EMBL" id="KAG4413588.1"/>
    </source>
</evidence>
<dbReference type="InterPro" id="IPR051601">
    <property type="entry name" value="Serine_prot/Carboxylest_S33"/>
</dbReference>
<evidence type="ECO:0000256" key="1">
    <source>
        <dbReference type="ARBA" id="ARBA00010088"/>
    </source>
</evidence>
<evidence type="ECO:0000256" key="2">
    <source>
        <dbReference type="ARBA" id="ARBA00022801"/>
    </source>
</evidence>
<dbReference type="SUPFAM" id="SSF53474">
    <property type="entry name" value="alpha/beta-Hydrolases"/>
    <property type="match status" value="1"/>
</dbReference>
<dbReference type="PANTHER" id="PTHR43248:SF25">
    <property type="entry name" value="AB HYDROLASE-1 DOMAIN-CONTAINING PROTEIN-RELATED"/>
    <property type="match status" value="1"/>
</dbReference>
<evidence type="ECO:0000259" key="5">
    <source>
        <dbReference type="Pfam" id="PF08386"/>
    </source>
</evidence>
<gene>
    <name evidence="6" type="ORF">IFR04_013290</name>
</gene>
<dbReference type="Pfam" id="PF00561">
    <property type="entry name" value="Abhydrolase_1"/>
    <property type="match status" value="1"/>
</dbReference>
<dbReference type="AlphaFoldDB" id="A0A8H7T765"/>
<feature type="domain" description="AB hydrolase-1" evidence="4">
    <location>
        <begin position="177"/>
        <end position="233"/>
    </location>
</feature>
<protein>
    <recommendedName>
        <fullName evidence="8">Peptidase S33 tripeptidyl aminopeptidase-like C-terminal domain-containing protein</fullName>
    </recommendedName>
</protein>
<evidence type="ECO:0000313" key="7">
    <source>
        <dbReference type="Proteomes" id="UP000664132"/>
    </source>
</evidence>
<dbReference type="InterPro" id="IPR013595">
    <property type="entry name" value="Pept_S33_TAP-like_C"/>
</dbReference>
<feature type="chain" id="PRO_5034740272" description="Peptidase S33 tripeptidyl aminopeptidase-like C-terminal domain-containing protein" evidence="3">
    <location>
        <begin position="16"/>
        <end position="527"/>
    </location>
</feature>
<dbReference type="Pfam" id="PF08386">
    <property type="entry name" value="Abhydrolase_4"/>
    <property type="match status" value="1"/>
</dbReference>
<keyword evidence="2" id="KW-0378">Hydrolase</keyword>
<dbReference type="EMBL" id="JAFJYH010000306">
    <property type="protein sequence ID" value="KAG4413588.1"/>
    <property type="molecule type" value="Genomic_DNA"/>
</dbReference>
<organism evidence="6 7">
    <name type="scientific">Cadophora malorum</name>
    <dbReference type="NCBI Taxonomy" id="108018"/>
    <lineage>
        <taxon>Eukaryota</taxon>
        <taxon>Fungi</taxon>
        <taxon>Dikarya</taxon>
        <taxon>Ascomycota</taxon>
        <taxon>Pezizomycotina</taxon>
        <taxon>Leotiomycetes</taxon>
        <taxon>Helotiales</taxon>
        <taxon>Ploettnerulaceae</taxon>
        <taxon>Cadophora</taxon>
    </lineage>
</organism>